<dbReference type="PROSITE" id="PS51340">
    <property type="entry name" value="MOSC"/>
    <property type="match status" value="1"/>
</dbReference>
<feature type="domain" description="MOSC" evidence="1">
    <location>
        <begin position="29"/>
        <end position="163"/>
    </location>
</feature>
<dbReference type="EMBL" id="JAXOFX010000016">
    <property type="protein sequence ID" value="MDZ5473754.1"/>
    <property type="molecule type" value="Genomic_DNA"/>
</dbReference>
<keyword evidence="3" id="KW-1185">Reference proteome</keyword>
<dbReference type="Pfam" id="PF03475">
    <property type="entry name" value="YiiM_3-alpha"/>
    <property type="match status" value="1"/>
</dbReference>
<name>A0ABU5J2X5_9BACI</name>
<reference evidence="2 3" key="1">
    <citation type="submission" date="2023-11" db="EMBL/GenBank/DDBJ databases">
        <title>Bacillus jintuensis, isolated from a mudflat on the Beibu Gulf coast.</title>
        <authorList>
            <person name="Li M."/>
        </authorList>
    </citation>
    <scope>NUCLEOTIDE SEQUENCE [LARGE SCALE GENOMIC DNA]</scope>
    <source>
        <strain evidence="2 3">31A1R</strain>
    </source>
</reference>
<protein>
    <submittedName>
        <fullName evidence="2">MOSC domain-containing protein</fullName>
    </submittedName>
</protein>
<dbReference type="PANTHER" id="PTHR30212">
    <property type="entry name" value="PROTEIN YIIM"/>
    <property type="match status" value="1"/>
</dbReference>
<dbReference type="Pfam" id="PF03473">
    <property type="entry name" value="MOSC"/>
    <property type="match status" value="1"/>
</dbReference>
<proteinExistence type="predicted"/>
<dbReference type="Gene3D" id="2.40.33.20">
    <property type="entry name" value="PK beta-barrel domain-like"/>
    <property type="match status" value="1"/>
</dbReference>
<dbReference type="InterPro" id="IPR011037">
    <property type="entry name" value="Pyrv_Knase-like_insert_dom_sf"/>
</dbReference>
<dbReference type="InterPro" id="IPR005302">
    <property type="entry name" value="MoCF_Sase_C"/>
</dbReference>
<evidence type="ECO:0000313" key="3">
    <source>
        <dbReference type="Proteomes" id="UP001290455"/>
    </source>
</evidence>
<comment type="caution">
    <text evidence="2">The sequence shown here is derived from an EMBL/GenBank/DDBJ whole genome shotgun (WGS) entry which is preliminary data.</text>
</comment>
<sequence length="216" mass="24540">MKRELITLSVGEPKSFNWKGKDERSGIGKNVVSRAELLKSGFKNDGVANLDFHGGPDRAVCAYPFEHYSLWEAEFGRVFTPPAFGENICITNMKEDQVYIGDTFSLGETIIQVTQGRVPCSTISKFNQEDKLLSRILETGFTGYFFRVLQEGVITQEDTELVLVDRPQEKVTVLYANQIMFHDRKNVEGIRAILEVEPLAEVWRDNLNKMLSKIVE</sequence>
<evidence type="ECO:0000313" key="2">
    <source>
        <dbReference type="EMBL" id="MDZ5473754.1"/>
    </source>
</evidence>
<dbReference type="Proteomes" id="UP001290455">
    <property type="component" value="Unassembled WGS sequence"/>
</dbReference>
<dbReference type="RefSeq" id="WP_322448046.1">
    <property type="nucleotide sequence ID" value="NZ_JAXOFX010000016.1"/>
</dbReference>
<accession>A0ABU5J2X5</accession>
<organism evidence="2 3">
    <name type="scientific">Robertmurraya mangrovi</name>
    <dbReference type="NCBI Taxonomy" id="3098077"/>
    <lineage>
        <taxon>Bacteria</taxon>
        <taxon>Bacillati</taxon>
        <taxon>Bacillota</taxon>
        <taxon>Bacilli</taxon>
        <taxon>Bacillales</taxon>
        <taxon>Bacillaceae</taxon>
        <taxon>Robertmurraya</taxon>
    </lineage>
</organism>
<dbReference type="PANTHER" id="PTHR30212:SF2">
    <property type="entry name" value="PROTEIN YIIM"/>
    <property type="match status" value="1"/>
</dbReference>
<evidence type="ECO:0000259" key="1">
    <source>
        <dbReference type="PROSITE" id="PS51340"/>
    </source>
</evidence>
<dbReference type="InterPro" id="IPR052353">
    <property type="entry name" value="Benzoxazolinone_Detox_Enz"/>
</dbReference>
<gene>
    <name evidence="2" type="ORF">SM124_18715</name>
</gene>
<dbReference type="SUPFAM" id="SSF50800">
    <property type="entry name" value="PK beta-barrel domain-like"/>
    <property type="match status" value="1"/>
</dbReference>
<dbReference type="InterPro" id="IPR005163">
    <property type="entry name" value="Tri_helical_YiiM-like"/>
</dbReference>